<evidence type="ECO:0000256" key="1">
    <source>
        <dbReference type="SAM" id="MobiDB-lite"/>
    </source>
</evidence>
<gene>
    <name evidence="2" type="ORF">TGAM01_v202525</name>
</gene>
<feature type="compositionally biased region" description="Basic and acidic residues" evidence="1">
    <location>
        <begin position="10"/>
        <end position="30"/>
    </location>
</feature>
<sequence length="44" mass="5196">MRYGQPEEEVCPKKGVRDETSMLHKEHRLPENPPPPLAATWRQR</sequence>
<dbReference type="RefSeq" id="XP_024406249.1">
    <property type="nucleotide sequence ID" value="XM_024549010.1"/>
</dbReference>
<proteinExistence type="predicted"/>
<accession>A0A2P4ZWL0</accession>
<dbReference type="EMBL" id="JPDN02000006">
    <property type="protein sequence ID" value="PON28677.1"/>
    <property type="molecule type" value="Genomic_DNA"/>
</dbReference>
<keyword evidence="3" id="KW-1185">Reference proteome</keyword>
<dbReference type="Proteomes" id="UP000054821">
    <property type="component" value="Unassembled WGS sequence"/>
</dbReference>
<name>A0A2P4ZWL0_9HYPO</name>
<organism evidence="2 3">
    <name type="scientific">Trichoderma gamsii</name>
    <dbReference type="NCBI Taxonomy" id="398673"/>
    <lineage>
        <taxon>Eukaryota</taxon>
        <taxon>Fungi</taxon>
        <taxon>Dikarya</taxon>
        <taxon>Ascomycota</taxon>
        <taxon>Pezizomycotina</taxon>
        <taxon>Sordariomycetes</taxon>
        <taxon>Hypocreomycetidae</taxon>
        <taxon>Hypocreales</taxon>
        <taxon>Hypocreaceae</taxon>
        <taxon>Trichoderma</taxon>
    </lineage>
</organism>
<evidence type="ECO:0000313" key="2">
    <source>
        <dbReference type="EMBL" id="PON28677.1"/>
    </source>
</evidence>
<dbReference type="GeneID" id="36347408"/>
<dbReference type="AlphaFoldDB" id="A0A2P4ZWL0"/>
<evidence type="ECO:0000313" key="3">
    <source>
        <dbReference type="Proteomes" id="UP000054821"/>
    </source>
</evidence>
<comment type="caution">
    <text evidence="2">The sequence shown here is derived from an EMBL/GenBank/DDBJ whole genome shotgun (WGS) entry which is preliminary data.</text>
</comment>
<reference evidence="2 3" key="1">
    <citation type="journal article" date="2016" name="Genome Announc.">
        <title>Draft Whole-Genome Sequence of Trichoderma gamsii T6085, a Promising Biocontrol Agent of Fusarium Head Blight on Wheat.</title>
        <authorList>
            <person name="Baroncelli R."/>
            <person name="Zapparata A."/>
            <person name="Piaggeschi G."/>
            <person name="Sarrocco S."/>
            <person name="Vannacci G."/>
        </authorList>
    </citation>
    <scope>NUCLEOTIDE SEQUENCE [LARGE SCALE GENOMIC DNA]</scope>
    <source>
        <strain evidence="2 3">T6085</strain>
    </source>
</reference>
<feature type="region of interest" description="Disordered" evidence="1">
    <location>
        <begin position="1"/>
        <end position="44"/>
    </location>
</feature>
<protein>
    <submittedName>
        <fullName evidence="2">Uncharacterized protein</fullName>
    </submittedName>
</protein>